<keyword evidence="2" id="KW-1185">Reference proteome</keyword>
<dbReference type="Proteomes" id="UP000824533">
    <property type="component" value="Linkage Group LG19"/>
</dbReference>
<protein>
    <submittedName>
        <fullName evidence="1">Uncharacterized protein</fullName>
    </submittedName>
</protein>
<evidence type="ECO:0000313" key="2">
    <source>
        <dbReference type="Proteomes" id="UP000824533"/>
    </source>
</evidence>
<reference evidence="1 2" key="1">
    <citation type="journal article" date="2021" name="Front. Genet.">
        <title>Chromosome-Level Genome Assembly Reveals Significant Gene Expansion in the Toll and IMD Signaling Pathways of Dendrolimus kikuchii.</title>
        <authorList>
            <person name="Zhou J."/>
            <person name="Wu P."/>
            <person name="Xiong Z."/>
            <person name="Liu N."/>
            <person name="Zhao N."/>
            <person name="Ji M."/>
            <person name="Qiu Y."/>
            <person name="Yang B."/>
        </authorList>
    </citation>
    <scope>NUCLEOTIDE SEQUENCE [LARGE SCALE GENOMIC DNA]</scope>
    <source>
        <strain evidence="1">Ann1</strain>
    </source>
</reference>
<evidence type="ECO:0000313" key="1">
    <source>
        <dbReference type="EMBL" id="KAJ0173669.1"/>
    </source>
</evidence>
<accession>A0ACC1CPX9</accession>
<organism evidence="1 2">
    <name type="scientific">Dendrolimus kikuchii</name>
    <dbReference type="NCBI Taxonomy" id="765133"/>
    <lineage>
        <taxon>Eukaryota</taxon>
        <taxon>Metazoa</taxon>
        <taxon>Ecdysozoa</taxon>
        <taxon>Arthropoda</taxon>
        <taxon>Hexapoda</taxon>
        <taxon>Insecta</taxon>
        <taxon>Pterygota</taxon>
        <taxon>Neoptera</taxon>
        <taxon>Endopterygota</taxon>
        <taxon>Lepidoptera</taxon>
        <taxon>Glossata</taxon>
        <taxon>Ditrysia</taxon>
        <taxon>Bombycoidea</taxon>
        <taxon>Lasiocampidae</taxon>
        <taxon>Dendrolimus</taxon>
    </lineage>
</organism>
<comment type="caution">
    <text evidence="1">The sequence shown here is derived from an EMBL/GenBank/DDBJ whole genome shotgun (WGS) entry which is preliminary data.</text>
</comment>
<dbReference type="EMBL" id="CM034405">
    <property type="protein sequence ID" value="KAJ0173669.1"/>
    <property type="molecule type" value="Genomic_DNA"/>
</dbReference>
<gene>
    <name evidence="1" type="ORF">K1T71_010818</name>
</gene>
<sequence>MSTSYYHYYKWLVLLLLLHTTSNIAANDIANHPAWKKLDAAECGESVADRIIGGKNANLGQFPWIVRLGYKEYDNIDWKCGGALITNSHVVTAAHCVQSTDEVPVVSSIRLGEYDIRTDPDCLRNVCAPKVQDRKIKKITSHHCFNKPAFHNDLAVIELEKPVTLNNYVSPICLPRKAEQLADQLVGDQVVVAGWGTMNMTTEDRADVLQVVSMPVVEPAKCDVFGKGYKVAKSDICAGGQSNKDACAGDSGGPLIKVFDTTEGPKSFLVGIVSFGPTICGIKKPGVYSSVAYYLKWILDTIL</sequence>
<proteinExistence type="predicted"/>
<name>A0ACC1CPX9_9NEOP</name>